<feature type="non-terminal residue" evidence="3">
    <location>
        <position position="274"/>
    </location>
</feature>
<feature type="domain" description="CRAL/TRIO N-terminal" evidence="2">
    <location>
        <begin position="133"/>
        <end position="158"/>
    </location>
</feature>
<evidence type="ECO:0000259" key="2">
    <source>
        <dbReference type="SMART" id="SM01100"/>
    </source>
</evidence>
<proteinExistence type="predicted"/>
<feature type="region of interest" description="Disordered" evidence="1">
    <location>
        <begin position="1"/>
        <end position="33"/>
    </location>
</feature>
<dbReference type="InterPro" id="IPR011074">
    <property type="entry name" value="CRAL/TRIO_N_dom"/>
</dbReference>
<dbReference type="PANTHER" id="PTHR10174:SF208">
    <property type="entry name" value="CRAL-TRIO DOMAIN-CONTAINING PROTEIN DDB_G0278031"/>
    <property type="match status" value="1"/>
</dbReference>
<accession>A0A067QPS0</accession>
<dbReference type="InterPro" id="IPR001251">
    <property type="entry name" value="CRAL-TRIO_dom"/>
</dbReference>
<dbReference type="PANTHER" id="PTHR10174">
    <property type="entry name" value="ALPHA-TOCOPHEROL TRANSFER PROTEIN-RELATED"/>
    <property type="match status" value="1"/>
</dbReference>
<name>A0A067QPS0_ZOONE</name>
<dbReference type="CDD" id="cd00170">
    <property type="entry name" value="SEC14"/>
    <property type="match status" value="1"/>
</dbReference>
<dbReference type="AlphaFoldDB" id="A0A067QPS0"/>
<dbReference type="eggNOG" id="ENOG502RT4H">
    <property type="taxonomic scope" value="Eukaryota"/>
</dbReference>
<organism evidence="3 4">
    <name type="scientific">Zootermopsis nevadensis</name>
    <name type="common">Dampwood termite</name>
    <dbReference type="NCBI Taxonomy" id="136037"/>
    <lineage>
        <taxon>Eukaryota</taxon>
        <taxon>Metazoa</taxon>
        <taxon>Ecdysozoa</taxon>
        <taxon>Arthropoda</taxon>
        <taxon>Hexapoda</taxon>
        <taxon>Insecta</taxon>
        <taxon>Pterygota</taxon>
        <taxon>Neoptera</taxon>
        <taxon>Polyneoptera</taxon>
        <taxon>Dictyoptera</taxon>
        <taxon>Blattodea</taxon>
        <taxon>Blattoidea</taxon>
        <taxon>Termitoidae</taxon>
        <taxon>Termopsidae</taxon>
        <taxon>Zootermopsis</taxon>
    </lineage>
</organism>
<evidence type="ECO:0000313" key="3">
    <source>
        <dbReference type="EMBL" id="KDQ94594.1"/>
    </source>
</evidence>
<keyword evidence="4" id="KW-1185">Reference proteome</keyword>
<dbReference type="InterPro" id="IPR036865">
    <property type="entry name" value="CRAL-TRIO_dom_sf"/>
</dbReference>
<dbReference type="SUPFAM" id="SSF46938">
    <property type="entry name" value="CRAL/TRIO N-terminal domain"/>
    <property type="match status" value="1"/>
</dbReference>
<dbReference type="Pfam" id="PF00650">
    <property type="entry name" value="CRAL_TRIO"/>
    <property type="match status" value="1"/>
</dbReference>
<dbReference type="EMBL" id="KK853714">
    <property type="protein sequence ID" value="KDQ94594.1"/>
    <property type="molecule type" value="Genomic_DNA"/>
</dbReference>
<dbReference type="STRING" id="136037.A0A067QPS0"/>
<dbReference type="GO" id="GO:0016020">
    <property type="term" value="C:membrane"/>
    <property type="evidence" value="ECO:0007669"/>
    <property type="project" value="TreeGrafter"/>
</dbReference>
<dbReference type="SUPFAM" id="SSF52087">
    <property type="entry name" value="CRAL/TRIO domain"/>
    <property type="match status" value="1"/>
</dbReference>
<protein>
    <submittedName>
        <fullName evidence="3">Tyrosine-protein phosphatase non-receptor type 9</fullName>
    </submittedName>
</protein>
<gene>
    <name evidence="3" type="ORF">L798_05820</name>
</gene>
<keyword evidence="3" id="KW-0675">Receptor</keyword>
<dbReference type="InParanoid" id="A0A067QPS0"/>
<dbReference type="Gene3D" id="3.40.525.10">
    <property type="entry name" value="CRAL-TRIO lipid binding domain"/>
    <property type="match status" value="1"/>
</dbReference>
<dbReference type="Proteomes" id="UP000027135">
    <property type="component" value="Unassembled WGS sequence"/>
</dbReference>
<dbReference type="GO" id="GO:1902936">
    <property type="term" value="F:phosphatidylinositol bisphosphate binding"/>
    <property type="evidence" value="ECO:0007669"/>
    <property type="project" value="TreeGrafter"/>
</dbReference>
<dbReference type="SMART" id="SM01100">
    <property type="entry name" value="CRAL_TRIO_N"/>
    <property type="match status" value="1"/>
</dbReference>
<sequence length="274" mass="31140">MAAALSMEQEQCSDTQPVARGTPMSPRATNRVNSENFVTASRLESLKVRDVTTMKTAGCLHIRRSENLESRLRMYVYLVRSEGNTYRIGFALREERILKEIFGQKSGEETKATKNFIDEVNRLRRRRRAGPVSWATAVKFLAARKFDVSRAVALYEQHEATRHREGLVRFDPSREPLKSELDTGKFTILPTRDATGAAIAVFTARTHCPQVSSHQTTLQGVVYQLDVALESVDTQKCGLVFIYDMSDSKYSNFDYDLSQKILTLLKVGRTQRFM</sequence>
<reference evidence="3 4" key="1">
    <citation type="journal article" date="2014" name="Nat. Commun.">
        <title>Molecular traces of alternative social organization in a termite genome.</title>
        <authorList>
            <person name="Terrapon N."/>
            <person name="Li C."/>
            <person name="Robertson H.M."/>
            <person name="Ji L."/>
            <person name="Meng X."/>
            <person name="Booth W."/>
            <person name="Chen Z."/>
            <person name="Childers C.P."/>
            <person name="Glastad K.M."/>
            <person name="Gokhale K."/>
            <person name="Gowin J."/>
            <person name="Gronenberg W."/>
            <person name="Hermansen R.A."/>
            <person name="Hu H."/>
            <person name="Hunt B.G."/>
            <person name="Huylmans A.K."/>
            <person name="Khalil S.M."/>
            <person name="Mitchell R.D."/>
            <person name="Munoz-Torres M.C."/>
            <person name="Mustard J.A."/>
            <person name="Pan H."/>
            <person name="Reese J.T."/>
            <person name="Scharf M.E."/>
            <person name="Sun F."/>
            <person name="Vogel H."/>
            <person name="Xiao J."/>
            <person name="Yang W."/>
            <person name="Yang Z."/>
            <person name="Yang Z."/>
            <person name="Zhou J."/>
            <person name="Zhu J."/>
            <person name="Brent C.S."/>
            <person name="Elsik C.G."/>
            <person name="Goodisman M.A."/>
            <person name="Liberles D.A."/>
            <person name="Roe R.M."/>
            <person name="Vargo E.L."/>
            <person name="Vilcinskas A."/>
            <person name="Wang J."/>
            <person name="Bornberg-Bauer E."/>
            <person name="Korb J."/>
            <person name="Zhang G."/>
            <person name="Liebig J."/>
        </authorList>
    </citation>
    <scope>NUCLEOTIDE SEQUENCE [LARGE SCALE GENOMIC DNA]</scope>
    <source>
        <tissue evidence="3">Whole organism</tissue>
    </source>
</reference>
<evidence type="ECO:0000313" key="4">
    <source>
        <dbReference type="Proteomes" id="UP000027135"/>
    </source>
</evidence>
<dbReference type="InterPro" id="IPR036273">
    <property type="entry name" value="CRAL/TRIO_N_dom_sf"/>
</dbReference>
<evidence type="ECO:0000256" key="1">
    <source>
        <dbReference type="SAM" id="MobiDB-lite"/>
    </source>
</evidence>